<dbReference type="SUPFAM" id="SSF51004">
    <property type="entry name" value="C-terminal (heme d1) domain of cytochrome cd1-nitrite reductase"/>
    <property type="match status" value="1"/>
</dbReference>
<dbReference type="EMBL" id="PTJA01000001">
    <property type="protein sequence ID" value="PPK83436.1"/>
    <property type="molecule type" value="Genomic_DNA"/>
</dbReference>
<dbReference type="GO" id="GO:0017057">
    <property type="term" value="F:6-phosphogluconolactonase activity"/>
    <property type="evidence" value="ECO:0007669"/>
    <property type="project" value="TreeGrafter"/>
</dbReference>
<reference evidence="2 3" key="1">
    <citation type="submission" date="2018-02" db="EMBL/GenBank/DDBJ databases">
        <title>Genomic Encyclopedia of Archaeal and Bacterial Type Strains, Phase II (KMG-II): from individual species to whole genera.</title>
        <authorList>
            <person name="Goeker M."/>
        </authorList>
    </citation>
    <scope>NUCLEOTIDE SEQUENCE [LARGE SCALE GENOMIC DNA]</scope>
    <source>
        <strain evidence="2 3">DSM 3808</strain>
    </source>
</reference>
<dbReference type="RefSeq" id="WP_104434215.1">
    <property type="nucleotide sequence ID" value="NZ_PTJA01000001.1"/>
</dbReference>
<dbReference type="PANTHER" id="PTHR30344:SF1">
    <property type="entry name" value="6-PHOSPHOGLUCONOLACTONASE"/>
    <property type="match status" value="1"/>
</dbReference>
<gene>
    <name evidence="2" type="ORF">BXY41_101500</name>
</gene>
<dbReference type="Gene3D" id="2.130.10.10">
    <property type="entry name" value="YVTN repeat-like/Quinoprotein amine dehydrogenase"/>
    <property type="match status" value="1"/>
</dbReference>
<dbReference type="AlphaFoldDB" id="A0A2S6HZ46"/>
<dbReference type="GO" id="GO:0005829">
    <property type="term" value="C:cytosol"/>
    <property type="evidence" value="ECO:0007669"/>
    <property type="project" value="TreeGrafter"/>
</dbReference>
<evidence type="ECO:0000313" key="2">
    <source>
        <dbReference type="EMBL" id="PPK83436.1"/>
    </source>
</evidence>
<dbReference type="InterPro" id="IPR019405">
    <property type="entry name" value="Lactonase_7-beta_prop"/>
</dbReference>
<organism evidence="2 3">
    <name type="scientific">Lacrimispora xylanisolvens</name>
    <dbReference type="NCBI Taxonomy" id="384636"/>
    <lineage>
        <taxon>Bacteria</taxon>
        <taxon>Bacillati</taxon>
        <taxon>Bacillota</taxon>
        <taxon>Clostridia</taxon>
        <taxon>Lachnospirales</taxon>
        <taxon>Lachnospiraceae</taxon>
        <taxon>Lacrimispora</taxon>
    </lineage>
</organism>
<comment type="similarity">
    <text evidence="1">Belongs to the cycloisomerase 2 family.</text>
</comment>
<proteinExistence type="inferred from homology"/>
<accession>A0A2S6HZ46</accession>
<dbReference type="InterPro" id="IPR050282">
    <property type="entry name" value="Cycloisomerase_2"/>
</dbReference>
<dbReference type="Pfam" id="PF10282">
    <property type="entry name" value="Lactonase"/>
    <property type="match status" value="1"/>
</dbReference>
<name>A0A2S6HZ46_9FIRM</name>
<evidence type="ECO:0000256" key="1">
    <source>
        <dbReference type="ARBA" id="ARBA00005564"/>
    </source>
</evidence>
<comment type="caution">
    <text evidence="2">The sequence shown here is derived from an EMBL/GenBank/DDBJ whole genome shotgun (WGS) entry which is preliminary data.</text>
</comment>
<dbReference type="InterPro" id="IPR015943">
    <property type="entry name" value="WD40/YVTN_repeat-like_dom_sf"/>
</dbReference>
<sequence length="352" mass="39359">MTGKYMAYVGSYSYNGQAKGITVYDVDVEKGRFIPRCEVEVDNSSYVIASNNGRTLYSIADEGVVSFRIHENGSITRLNSANIKGMRGCHLSTDKDDRYIFVSGYHDGKCTVLRLNDDGSVGEIVTSVFHKGLGSVAERNFRPHVSCSRRTPDGKFIMVADLGIDQVKIYHFDEKDEELLLVDAIRSELESAPRFFRFSKDGKFFYLVHELKNVIDVFTYETGDHQPKIEKIQTIKTTGPKPLTQLTAASALRFSNDETHMFCGNAGDNTVTVYDRDPQTGLLTYLCCLPISGSYPKDICVFPDDKHIASINHETGSITFFTVDYEKGLLIMNGKELKVNEPNSCVIVKVSK</sequence>
<dbReference type="PANTHER" id="PTHR30344">
    <property type="entry name" value="6-PHOSPHOGLUCONOLACTONASE-RELATED"/>
    <property type="match status" value="1"/>
</dbReference>
<evidence type="ECO:0000313" key="3">
    <source>
        <dbReference type="Proteomes" id="UP000237749"/>
    </source>
</evidence>
<keyword evidence="3" id="KW-1185">Reference proteome</keyword>
<protein>
    <submittedName>
        <fullName evidence="2">6-phosphogluconolactonase</fullName>
    </submittedName>
</protein>
<dbReference type="Proteomes" id="UP000237749">
    <property type="component" value="Unassembled WGS sequence"/>
</dbReference>
<dbReference type="InterPro" id="IPR011048">
    <property type="entry name" value="Haem_d1_sf"/>
</dbReference>
<dbReference type="OrthoDB" id="9790815at2"/>